<feature type="transmembrane region" description="Helical" evidence="6">
    <location>
        <begin position="424"/>
        <end position="444"/>
    </location>
</feature>
<name>A0A232M0G3_9EURO</name>
<feature type="region of interest" description="Disordered" evidence="5">
    <location>
        <begin position="602"/>
        <end position="627"/>
    </location>
</feature>
<evidence type="ECO:0000256" key="1">
    <source>
        <dbReference type="ARBA" id="ARBA00004141"/>
    </source>
</evidence>
<feature type="compositionally biased region" description="Polar residues" evidence="5">
    <location>
        <begin position="37"/>
        <end position="52"/>
    </location>
</feature>
<comment type="caution">
    <text evidence="8">The sequence shown here is derived from an EMBL/GenBank/DDBJ whole genome shotgun (WGS) entry which is preliminary data.</text>
</comment>
<dbReference type="SUPFAM" id="SSF103473">
    <property type="entry name" value="MFS general substrate transporter"/>
    <property type="match status" value="1"/>
</dbReference>
<dbReference type="AlphaFoldDB" id="A0A232M0G3"/>
<evidence type="ECO:0000256" key="2">
    <source>
        <dbReference type="ARBA" id="ARBA00022692"/>
    </source>
</evidence>
<feature type="compositionally biased region" description="Acidic residues" evidence="5">
    <location>
        <begin position="16"/>
        <end position="25"/>
    </location>
</feature>
<feature type="region of interest" description="Disordered" evidence="5">
    <location>
        <begin position="1"/>
        <end position="54"/>
    </location>
</feature>
<evidence type="ECO:0000313" key="9">
    <source>
        <dbReference type="Proteomes" id="UP000243515"/>
    </source>
</evidence>
<feature type="compositionally biased region" description="Basic and acidic residues" evidence="5">
    <location>
        <begin position="26"/>
        <end position="36"/>
    </location>
</feature>
<dbReference type="InterPro" id="IPR036259">
    <property type="entry name" value="MFS_trans_sf"/>
</dbReference>
<dbReference type="InterPro" id="IPR020846">
    <property type="entry name" value="MFS_dom"/>
</dbReference>
<dbReference type="Gene3D" id="1.20.1250.20">
    <property type="entry name" value="MFS general substrate transporter like domains"/>
    <property type="match status" value="2"/>
</dbReference>
<dbReference type="EMBL" id="NPHW01003284">
    <property type="protein sequence ID" value="OXV09852.1"/>
    <property type="molecule type" value="Genomic_DNA"/>
</dbReference>
<proteinExistence type="predicted"/>
<gene>
    <name evidence="8" type="ORF">Egran_02387</name>
</gene>
<feature type="transmembrane region" description="Helical" evidence="6">
    <location>
        <begin position="357"/>
        <end position="376"/>
    </location>
</feature>
<keyword evidence="2 6" id="KW-0812">Transmembrane</keyword>
<feature type="transmembrane region" description="Helical" evidence="6">
    <location>
        <begin position="74"/>
        <end position="91"/>
    </location>
</feature>
<dbReference type="OrthoDB" id="2241241at2759"/>
<feature type="transmembrane region" description="Helical" evidence="6">
    <location>
        <begin position="201"/>
        <end position="224"/>
    </location>
</feature>
<keyword evidence="4 6" id="KW-0472">Membrane</keyword>
<dbReference type="PROSITE" id="PS50850">
    <property type="entry name" value="MFS"/>
    <property type="match status" value="1"/>
</dbReference>
<evidence type="ECO:0000313" key="8">
    <source>
        <dbReference type="EMBL" id="OXV09852.1"/>
    </source>
</evidence>
<evidence type="ECO:0000259" key="7">
    <source>
        <dbReference type="PROSITE" id="PS50850"/>
    </source>
</evidence>
<feature type="transmembrane region" description="Helical" evidence="6">
    <location>
        <begin position="281"/>
        <end position="306"/>
    </location>
</feature>
<evidence type="ECO:0000256" key="6">
    <source>
        <dbReference type="SAM" id="Phobius"/>
    </source>
</evidence>
<accession>A0A232M0G3</accession>
<sequence>MSAQDGALNRSYGTCEQEEQMDEREDDRLLPGDHQDNPNSIVIASGEDNNAPGQDVQEGVVKIEAMSQAWTQRSLIIAYLGIFLMAFSTSLEGQTVSSLVPYATSSFSKHSLISTVLVVQNVVNAVIKPPMAKVADVFGRFEAFCLSIMIYVLGYIQMAASTNVQTYASAQIFYSAGSTALQILQQVFIADSSDLLNRALFTLLPQLPFLVTVWIGPMIASAILRQTSWRWGYGMWAIILPSAFLPLGLSLLSNQRKARKLNLIRTKPKRRGGLKNLIRDIWFDLDVFGLLLLSAALALILIPLTVAANAESGWKSPPIVAMISIGCICLFLFPAWESSTLFAPKPLLSLHLLTERTAVAGCTLGFFYFMAFYFSVQPYLYSYLQVVQNYDVASAGHITQTFAFTSTIAAFVVSILIKYTRRYRLFVISGSAIYISGLLAMTFYRRYDSPVAQIVGTQILIGIGGGFLTVPVQLGVQASAHHHEVASATAMFLTALEMGGAVGAAISGAIWTHYIPQKLHMYLPPESQADAAEIFGRLTKALSYPMGSATRIAISQAYQETMDHLIRLAVIAALPLIPLSLIMKNYKLDKVGGDHSHMLLPNDSLTATDRSGNEGAAQGAEGRSRCD</sequence>
<feature type="domain" description="Major facilitator superfamily (MFS) profile" evidence="7">
    <location>
        <begin position="74"/>
        <end position="587"/>
    </location>
</feature>
<evidence type="ECO:0000256" key="5">
    <source>
        <dbReference type="SAM" id="MobiDB-lite"/>
    </source>
</evidence>
<feature type="transmembrane region" description="Helical" evidence="6">
    <location>
        <begin position="491"/>
        <end position="514"/>
    </location>
</feature>
<feature type="transmembrane region" description="Helical" evidence="6">
    <location>
        <begin position="565"/>
        <end position="583"/>
    </location>
</feature>
<dbReference type="FunFam" id="1.20.1250.20:FF:000510">
    <property type="entry name" value="Siderophore iron transporter mirC"/>
    <property type="match status" value="1"/>
</dbReference>
<dbReference type="GO" id="GO:0015343">
    <property type="term" value="F:siderophore-iron transmembrane transporter activity"/>
    <property type="evidence" value="ECO:0007669"/>
    <property type="project" value="TreeGrafter"/>
</dbReference>
<organism evidence="8 9">
    <name type="scientific">Elaphomyces granulatus</name>
    <dbReference type="NCBI Taxonomy" id="519963"/>
    <lineage>
        <taxon>Eukaryota</taxon>
        <taxon>Fungi</taxon>
        <taxon>Dikarya</taxon>
        <taxon>Ascomycota</taxon>
        <taxon>Pezizomycotina</taxon>
        <taxon>Eurotiomycetes</taxon>
        <taxon>Eurotiomycetidae</taxon>
        <taxon>Eurotiales</taxon>
        <taxon>Elaphomycetaceae</taxon>
        <taxon>Elaphomyces</taxon>
    </lineage>
</organism>
<dbReference type="GO" id="GO:0005886">
    <property type="term" value="C:plasma membrane"/>
    <property type="evidence" value="ECO:0007669"/>
    <property type="project" value="TreeGrafter"/>
</dbReference>
<dbReference type="PANTHER" id="PTHR23501">
    <property type="entry name" value="MAJOR FACILITATOR SUPERFAMILY"/>
    <property type="match status" value="1"/>
</dbReference>
<keyword evidence="3 6" id="KW-1133">Transmembrane helix</keyword>
<protein>
    <recommendedName>
        <fullName evidence="7">Major facilitator superfamily (MFS) profile domain-containing protein</fullName>
    </recommendedName>
</protein>
<dbReference type="InterPro" id="IPR011701">
    <property type="entry name" value="MFS"/>
</dbReference>
<feature type="transmembrane region" description="Helical" evidence="6">
    <location>
        <begin position="139"/>
        <end position="160"/>
    </location>
</feature>
<evidence type="ECO:0000256" key="3">
    <source>
        <dbReference type="ARBA" id="ARBA00022989"/>
    </source>
</evidence>
<dbReference type="Proteomes" id="UP000243515">
    <property type="component" value="Unassembled WGS sequence"/>
</dbReference>
<reference evidence="8 9" key="1">
    <citation type="journal article" date="2015" name="Environ. Microbiol.">
        <title>Metagenome sequence of Elaphomyces granulatus from sporocarp tissue reveals Ascomycota ectomycorrhizal fingerprints of genome expansion and a Proteobacteria-rich microbiome.</title>
        <authorList>
            <person name="Quandt C.A."/>
            <person name="Kohler A."/>
            <person name="Hesse C.N."/>
            <person name="Sharpton T.J."/>
            <person name="Martin F."/>
            <person name="Spatafora J.W."/>
        </authorList>
    </citation>
    <scope>NUCLEOTIDE SEQUENCE [LARGE SCALE GENOMIC DNA]</scope>
    <source>
        <strain evidence="8 9">OSC145934</strain>
    </source>
</reference>
<feature type="transmembrane region" description="Helical" evidence="6">
    <location>
        <begin position="450"/>
        <end position="470"/>
    </location>
</feature>
<dbReference type="PANTHER" id="PTHR23501:SF87">
    <property type="entry name" value="SIDEROPHORE IRON TRANSPORTER 2"/>
    <property type="match status" value="1"/>
</dbReference>
<dbReference type="Pfam" id="PF07690">
    <property type="entry name" value="MFS_1"/>
    <property type="match status" value="1"/>
</dbReference>
<feature type="transmembrane region" description="Helical" evidence="6">
    <location>
        <begin position="396"/>
        <end position="417"/>
    </location>
</feature>
<evidence type="ECO:0000256" key="4">
    <source>
        <dbReference type="ARBA" id="ARBA00023136"/>
    </source>
</evidence>
<keyword evidence="9" id="KW-1185">Reference proteome</keyword>
<comment type="subcellular location">
    <subcellularLocation>
        <location evidence="1">Membrane</location>
        <topology evidence="1">Multi-pass membrane protein</topology>
    </subcellularLocation>
</comment>
<feature type="transmembrane region" description="Helical" evidence="6">
    <location>
        <begin position="318"/>
        <end position="336"/>
    </location>
</feature>
<feature type="transmembrane region" description="Helical" evidence="6">
    <location>
        <begin position="230"/>
        <end position="252"/>
    </location>
</feature>